<evidence type="ECO:0000313" key="1">
    <source>
        <dbReference type="EMBL" id="KAF6137070.1"/>
    </source>
</evidence>
<dbReference type="GO" id="GO:0006048">
    <property type="term" value="P:UDP-N-acetylglucosamine biosynthetic process"/>
    <property type="evidence" value="ECO:0007669"/>
    <property type="project" value="TreeGrafter"/>
</dbReference>
<organism evidence="1 2">
    <name type="scientific">Kingdonia uniflora</name>
    <dbReference type="NCBI Taxonomy" id="39325"/>
    <lineage>
        <taxon>Eukaryota</taxon>
        <taxon>Viridiplantae</taxon>
        <taxon>Streptophyta</taxon>
        <taxon>Embryophyta</taxon>
        <taxon>Tracheophyta</taxon>
        <taxon>Spermatophyta</taxon>
        <taxon>Magnoliopsida</taxon>
        <taxon>Ranunculales</taxon>
        <taxon>Circaeasteraceae</taxon>
        <taxon>Kingdonia</taxon>
    </lineage>
</organism>
<gene>
    <name evidence="1" type="ORF">GIB67_030834</name>
</gene>
<sequence>MTQIKSTQDLLRDHNNFGMIDGQVVFLKQGKVACLDDNGARLAKDPHNSYRIQTKPHGHGDVHSLLKYSGLLDKWCNFGLKWVLLFQDSNGLLFKAIPASLGVSSEKQYDVNSLVVSCKAKEAIGEITKLTHTDGRTVQLDMPMEMLTVKQDYPKTLSLSARADFTVMDTWLAYAPVKNNPEDVAKVPKGYPYHSATSSKMTIYRANCKILREAGCKIADPVIEEFNGQEVEVWPRIVWEPKWALTFADVKEKVHGHCSISQRSTLVIKGHNVAIEDLTLDGALIISSAEGVEDAKVTTVRGKVQNKGFIKVDNGKTSEIVRIRGFRIKDIEKKEVIYSKPENFYFES</sequence>
<reference evidence="1 2" key="1">
    <citation type="journal article" date="2020" name="IScience">
        <title>Genome Sequencing of the Endangered Kingdonia uniflora (Circaeasteraceae, Ranunculales) Reveals Potential Mechanisms of Evolutionary Specialization.</title>
        <authorList>
            <person name="Sun Y."/>
            <person name="Deng T."/>
            <person name="Zhang A."/>
            <person name="Moore M.J."/>
            <person name="Landis J.B."/>
            <person name="Lin N."/>
            <person name="Zhang H."/>
            <person name="Zhang X."/>
            <person name="Huang J."/>
            <person name="Zhang X."/>
            <person name="Sun H."/>
            <person name="Wang H."/>
        </authorList>
    </citation>
    <scope>NUCLEOTIDE SEQUENCE [LARGE SCALE GENOMIC DNA]</scope>
    <source>
        <strain evidence="1">TB1705</strain>
        <tissue evidence="1">Leaf</tissue>
    </source>
</reference>
<accession>A0A7J7L360</accession>
<dbReference type="EMBL" id="JACGCM010002660">
    <property type="protein sequence ID" value="KAF6137070.1"/>
    <property type="molecule type" value="Genomic_DNA"/>
</dbReference>
<dbReference type="Gene3D" id="2.160.10.30">
    <property type="match status" value="1"/>
</dbReference>
<proteinExistence type="predicted"/>
<dbReference type="SUPFAM" id="SSF53448">
    <property type="entry name" value="Nucleotide-diphospho-sugar transferases"/>
    <property type="match status" value="1"/>
</dbReference>
<dbReference type="Gene3D" id="3.90.550.10">
    <property type="entry name" value="Spore Coat Polysaccharide Biosynthesis Protein SpsA, Chain A"/>
    <property type="match status" value="1"/>
</dbReference>
<dbReference type="PANTHER" id="PTHR11952:SF9">
    <property type="entry name" value="UDP-SUGAR PYROPHOSPHORYLASE"/>
    <property type="match status" value="1"/>
</dbReference>
<dbReference type="AlphaFoldDB" id="A0A7J7L360"/>
<dbReference type="PANTHER" id="PTHR11952">
    <property type="entry name" value="UDP- GLUCOSE PYROPHOSPHORYLASE"/>
    <property type="match status" value="1"/>
</dbReference>
<dbReference type="FunFam" id="2.160.10.30:FF:000001">
    <property type="entry name" value="UDP-sugar pyrophosphorylase"/>
    <property type="match status" value="1"/>
</dbReference>
<comment type="caution">
    <text evidence="1">The sequence shown here is derived from an EMBL/GenBank/DDBJ whole genome shotgun (WGS) entry which is preliminary data.</text>
</comment>
<dbReference type="InterPro" id="IPR039741">
    <property type="entry name" value="UDP-sugar_pyrophosphorylase"/>
</dbReference>
<dbReference type="OrthoDB" id="532420at2759"/>
<keyword evidence="2" id="KW-1185">Reference proteome</keyword>
<dbReference type="Proteomes" id="UP000541444">
    <property type="component" value="Unassembled WGS sequence"/>
</dbReference>
<dbReference type="InterPro" id="IPR029044">
    <property type="entry name" value="Nucleotide-diphossugar_trans"/>
</dbReference>
<protein>
    <submittedName>
        <fullName evidence="1">Uncharacterized protein</fullName>
    </submittedName>
</protein>
<dbReference type="GO" id="GO:0003977">
    <property type="term" value="F:UDP-N-acetylglucosamine diphosphorylase activity"/>
    <property type="evidence" value="ECO:0007669"/>
    <property type="project" value="TreeGrafter"/>
</dbReference>
<evidence type="ECO:0000313" key="2">
    <source>
        <dbReference type="Proteomes" id="UP000541444"/>
    </source>
</evidence>
<name>A0A7J7L360_9MAGN</name>